<evidence type="ECO:0000313" key="6">
    <source>
        <dbReference type="EMBL" id="GBR76142.1"/>
    </source>
</evidence>
<feature type="domain" description="DNA methylase N-4/N-6" evidence="5">
    <location>
        <begin position="53"/>
        <end position="348"/>
    </location>
</feature>
<protein>
    <submittedName>
        <fullName evidence="6">Adenine-specific DNA-methyltransferase</fullName>
    </submittedName>
</protein>
<evidence type="ECO:0000256" key="2">
    <source>
        <dbReference type="ARBA" id="ARBA00022603"/>
    </source>
</evidence>
<dbReference type="PANTHER" id="PTHR13370">
    <property type="entry name" value="RNA METHYLASE-RELATED"/>
    <property type="match status" value="1"/>
</dbReference>
<dbReference type="GO" id="GO:0005737">
    <property type="term" value="C:cytoplasm"/>
    <property type="evidence" value="ECO:0007669"/>
    <property type="project" value="TreeGrafter"/>
</dbReference>
<dbReference type="PANTHER" id="PTHR13370:SF3">
    <property type="entry name" value="TRNA (GUANINE(10)-N2)-METHYLTRANSFERASE HOMOLOG"/>
    <property type="match status" value="1"/>
</dbReference>
<accession>A0A388TGC0</accession>
<gene>
    <name evidence="6" type="primary">dam</name>
    <name evidence="6" type="ORF">NO2_0739</name>
</gene>
<evidence type="ECO:0000313" key="7">
    <source>
        <dbReference type="Proteomes" id="UP000275925"/>
    </source>
</evidence>
<dbReference type="EMBL" id="BGZO01000016">
    <property type="protein sequence ID" value="GBR76142.1"/>
    <property type="molecule type" value="Genomic_DNA"/>
</dbReference>
<sequence length="380" mass="43973">MELYYPEKKTAKEILDNIPICDWPREISTKNILIKGENLTVLQKLRENYTNKIDLIYIDPPFSTSTTFTIGEKRVSTISMSNDDTVAYIDNLKGFAFIEFIRERLIIARELLSDVGSIYLHIDYKMGHYIKIIMDEVFGIENFRNDITRIKCNPKNFHRKAYGNIKDMILFYSKTNEVIWNEPKLPFNEKDKEKLFKKIDKNGRAYTTIPLHAPGETKNGATSGLFKGLKPPPGRHWRCAPRELAALDAVGLVEWSSNGNPRKIIYADEQAGKKRQDIWEFKDYQYPNYPTEKNIDLLKTIISASSSERSIVMDFFCGSGTTLVAAQELNRNWIGVDKSEQAIKATKKKLNKLETTFFSNYEYSYLEVKNNCEFKILNKC</sequence>
<dbReference type="InterPro" id="IPR002295">
    <property type="entry name" value="N4/N6-MTase_EcoPI_Mod-like"/>
</dbReference>
<dbReference type="AlphaFoldDB" id="A0A388TGC0"/>
<dbReference type="GO" id="GO:0008170">
    <property type="term" value="F:N-methyltransferase activity"/>
    <property type="evidence" value="ECO:0007669"/>
    <property type="project" value="InterPro"/>
</dbReference>
<dbReference type="Gene3D" id="3.40.50.150">
    <property type="entry name" value="Vaccinia Virus protein VP39"/>
    <property type="match status" value="1"/>
</dbReference>
<keyword evidence="3" id="KW-0808">Transferase</keyword>
<dbReference type="PROSITE" id="PS00092">
    <property type="entry name" value="N6_MTASE"/>
    <property type="match status" value="1"/>
</dbReference>
<organism evidence="6 7">
    <name type="scientific">Candidatus Termititenax persephonae</name>
    <dbReference type="NCBI Taxonomy" id="2218525"/>
    <lineage>
        <taxon>Bacteria</taxon>
        <taxon>Bacillati</taxon>
        <taxon>Candidatus Margulisiibacteriota</taxon>
        <taxon>Candidatus Termititenacia</taxon>
        <taxon>Candidatus Termititenacales</taxon>
        <taxon>Candidatus Termititenacaceae</taxon>
        <taxon>Candidatus Termititenax</taxon>
    </lineage>
</organism>
<reference evidence="6 7" key="1">
    <citation type="journal article" date="2019" name="ISME J.">
        <title>Genome analyses of uncultured TG2/ZB3 bacteria in 'Margulisbacteria' specifically attached to ectosymbiotic spirochetes of protists in the termite gut.</title>
        <authorList>
            <person name="Utami Y.D."/>
            <person name="Kuwahara H."/>
            <person name="Igai K."/>
            <person name="Murakami T."/>
            <person name="Sugaya K."/>
            <person name="Morikawa T."/>
            <person name="Nagura Y."/>
            <person name="Yuki M."/>
            <person name="Deevong P."/>
            <person name="Inoue T."/>
            <person name="Kihara K."/>
            <person name="Lo N."/>
            <person name="Yamada A."/>
            <person name="Ohkuma M."/>
            <person name="Hongoh Y."/>
        </authorList>
    </citation>
    <scope>NUCLEOTIDE SEQUENCE [LARGE SCALE GENOMIC DNA]</scope>
    <source>
        <strain evidence="6">NkOx7-02</strain>
    </source>
</reference>
<dbReference type="GO" id="GO:0009007">
    <property type="term" value="F:site-specific DNA-methyltransferase (adenine-specific) activity"/>
    <property type="evidence" value="ECO:0007669"/>
    <property type="project" value="TreeGrafter"/>
</dbReference>
<dbReference type="SUPFAM" id="SSF53335">
    <property type="entry name" value="S-adenosyl-L-methionine-dependent methyltransferases"/>
    <property type="match status" value="1"/>
</dbReference>
<evidence type="ECO:0000256" key="4">
    <source>
        <dbReference type="ARBA" id="ARBA00022691"/>
    </source>
</evidence>
<dbReference type="GO" id="GO:0032259">
    <property type="term" value="P:methylation"/>
    <property type="evidence" value="ECO:0007669"/>
    <property type="project" value="UniProtKB-KW"/>
</dbReference>
<comment type="similarity">
    <text evidence="1">Belongs to the N(4)/N(6)-methyltransferase family.</text>
</comment>
<dbReference type="InterPro" id="IPR002941">
    <property type="entry name" value="DNA_methylase_N4/N6"/>
</dbReference>
<proteinExistence type="inferred from homology"/>
<dbReference type="InterPro" id="IPR029063">
    <property type="entry name" value="SAM-dependent_MTases_sf"/>
</dbReference>
<comment type="caution">
    <text evidence="6">The sequence shown here is derived from an EMBL/GenBank/DDBJ whole genome shotgun (WGS) entry which is preliminary data.</text>
</comment>
<evidence type="ECO:0000256" key="3">
    <source>
        <dbReference type="ARBA" id="ARBA00022679"/>
    </source>
</evidence>
<evidence type="ECO:0000256" key="1">
    <source>
        <dbReference type="ARBA" id="ARBA00006594"/>
    </source>
</evidence>
<name>A0A388TGC0_9BACT</name>
<keyword evidence="7" id="KW-1185">Reference proteome</keyword>
<dbReference type="Pfam" id="PF01555">
    <property type="entry name" value="N6_N4_Mtase"/>
    <property type="match status" value="1"/>
</dbReference>
<dbReference type="Proteomes" id="UP000275925">
    <property type="component" value="Unassembled WGS sequence"/>
</dbReference>
<keyword evidence="2" id="KW-0489">Methyltransferase</keyword>
<keyword evidence="4" id="KW-0949">S-adenosyl-L-methionine</keyword>
<dbReference type="GO" id="GO:0003677">
    <property type="term" value="F:DNA binding"/>
    <property type="evidence" value="ECO:0007669"/>
    <property type="project" value="InterPro"/>
</dbReference>
<dbReference type="InterPro" id="IPR002052">
    <property type="entry name" value="DNA_methylase_N6_adenine_CS"/>
</dbReference>
<evidence type="ECO:0000259" key="5">
    <source>
        <dbReference type="Pfam" id="PF01555"/>
    </source>
</evidence>
<dbReference type="PRINTS" id="PR00506">
    <property type="entry name" value="D21N6MTFRASE"/>
</dbReference>